<dbReference type="eggNOG" id="COG3668">
    <property type="taxonomic scope" value="Bacteria"/>
</dbReference>
<dbReference type="PANTHER" id="PTHR33755">
    <property type="entry name" value="TOXIN PARE1-RELATED"/>
    <property type="match status" value="1"/>
</dbReference>
<dbReference type="Proteomes" id="UP000006589">
    <property type="component" value="Plasmid pMRAD01"/>
</dbReference>
<dbReference type="InterPro" id="IPR007712">
    <property type="entry name" value="RelE/ParE_toxin"/>
</dbReference>
<organism evidence="3 4">
    <name type="scientific">Methylobacterium radiotolerans (strain ATCC 27329 / DSM 1819 / JCM 2831 / NBRC 15690 / NCIMB 10815 / 0-1)</name>
    <dbReference type="NCBI Taxonomy" id="426355"/>
    <lineage>
        <taxon>Bacteria</taxon>
        <taxon>Pseudomonadati</taxon>
        <taxon>Pseudomonadota</taxon>
        <taxon>Alphaproteobacteria</taxon>
        <taxon>Hyphomicrobiales</taxon>
        <taxon>Methylobacteriaceae</taxon>
        <taxon>Methylobacterium</taxon>
    </lineage>
</organism>
<dbReference type="EMBL" id="CP001002">
    <property type="protein sequence ID" value="ACB27991.1"/>
    <property type="molecule type" value="Genomic_DNA"/>
</dbReference>
<sequence length="99" mass="11038">MQVVWSRRALDHLEVIQDYIAQDSPAAAYKLALTVHERVLALLPDHPLIGRSGRVAGTRELVIPGTAYIVVYEVSERINILAVLHGAREWPAEFVAPEQ</sequence>
<dbReference type="PANTHER" id="PTHR33755:SF6">
    <property type="entry name" value="PLASMID STABILIZATION SYSTEM PROTEIN"/>
    <property type="match status" value="1"/>
</dbReference>
<dbReference type="Pfam" id="PF05016">
    <property type="entry name" value="ParE_toxin"/>
    <property type="match status" value="1"/>
</dbReference>
<dbReference type="Gene3D" id="3.30.2310.20">
    <property type="entry name" value="RelE-like"/>
    <property type="match status" value="1"/>
</dbReference>
<evidence type="ECO:0000313" key="4">
    <source>
        <dbReference type="Proteomes" id="UP000006589"/>
    </source>
</evidence>
<name>B1M916_METRJ</name>
<evidence type="ECO:0000256" key="1">
    <source>
        <dbReference type="ARBA" id="ARBA00006226"/>
    </source>
</evidence>
<dbReference type="InterPro" id="IPR051803">
    <property type="entry name" value="TA_system_RelE-like_toxin"/>
</dbReference>
<accession>B1M916</accession>
<keyword evidence="2" id="KW-1277">Toxin-antitoxin system</keyword>
<geneLocation type="plasmid" evidence="3 4">
    <name>pMRAD01</name>
</geneLocation>
<dbReference type="RefSeq" id="WP_012329785.1">
    <property type="nucleotide sequence ID" value="NC_010510.1"/>
</dbReference>
<dbReference type="OrthoDB" id="595470at2"/>
<protein>
    <submittedName>
        <fullName evidence="3">Addiction module toxin, RelE/StbE family</fullName>
    </submittedName>
</protein>
<comment type="similarity">
    <text evidence="1">Belongs to the RelE toxin family.</text>
</comment>
<dbReference type="NCBIfam" id="TIGR02385">
    <property type="entry name" value="RelE_StbE"/>
    <property type="match status" value="1"/>
</dbReference>
<dbReference type="InterPro" id="IPR035093">
    <property type="entry name" value="RelE/ParE_toxin_dom_sf"/>
</dbReference>
<dbReference type="AlphaFoldDB" id="B1M916"/>
<dbReference type="HOGENOM" id="CLU_147162_11_1_5"/>
<gene>
    <name evidence="3" type="ordered locus">Mrad2831_6061</name>
</gene>
<proteinExistence type="inferred from homology"/>
<dbReference type="GeneID" id="6142206"/>
<reference evidence="3 4" key="1">
    <citation type="submission" date="2008-03" db="EMBL/GenBank/DDBJ databases">
        <title>Complete sequence of plasmid1 of Methylobacterium radiotolerans JCM 2831.</title>
        <authorList>
            <consortium name="US DOE Joint Genome Institute"/>
            <person name="Copeland A."/>
            <person name="Lucas S."/>
            <person name="Lapidus A."/>
            <person name="Glavina del Rio T."/>
            <person name="Dalin E."/>
            <person name="Tice H."/>
            <person name="Bruce D."/>
            <person name="Goodwin L."/>
            <person name="Pitluck S."/>
            <person name="Kiss H."/>
            <person name="Brettin T."/>
            <person name="Detter J.C."/>
            <person name="Han C."/>
            <person name="Kuske C.R."/>
            <person name="Schmutz J."/>
            <person name="Larimer F."/>
            <person name="Land M."/>
            <person name="Hauser L."/>
            <person name="Kyrpides N."/>
            <person name="Mikhailova N."/>
            <person name="Marx C.J."/>
            <person name="Richardson P."/>
        </authorList>
    </citation>
    <scope>NUCLEOTIDE SEQUENCE [LARGE SCALE GENOMIC DNA]</scope>
    <source>
        <strain evidence="4">ATCC 27329 / DSM 1819 / JCM 2831 / NBRC 15690 / NCIMB 10815 / 0-1</strain>
        <plasmid evidence="4">Plasmid pMRAD01</plasmid>
    </source>
</reference>
<evidence type="ECO:0000313" key="3">
    <source>
        <dbReference type="EMBL" id="ACB27991.1"/>
    </source>
</evidence>
<dbReference type="KEGG" id="mrd:Mrad2831_6061"/>
<keyword evidence="3" id="KW-0614">Plasmid</keyword>
<evidence type="ECO:0000256" key="2">
    <source>
        <dbReference type="ARBA" id="ARBA00022649"/>
    </source>
</evidence>